<keyword evidence="3" id="KW-1185">Reference proteome</keyword>
<reference evidence="2 3" key="1">
    <citation type="submission" date="2018-06" db="EMBL/GenBank/DDBJ databases">
        <title>Genomic Encyclopedia of Type Strains, Phase IV (KMG-IV): sequencing the most valuable type-strain genomes for metagenomic binning, comparative biology and taxonomic classification.</title>
        <authorList>
            <person name="Goeker M."/>
        </authorList>
    </citation>
    <scope>NUCLEOTIDE SEQUENCE [LARGE SCALE GENOMIC DNA]</scope>
    <source>
        <strain evidence="2 3">DSM 45479</strain>
    </source>
</reference>
<gene>
    <name evidence="2" type="ORF">C8D87_103504</name>
</gene>
<evidence type="ECO:0000259" key="1">
    <source>
        <dbReference type="Pfam" id="PF01494"/>
    </source>
</evidence>
<dbReference type="EMBL" id="QLTT01000003">
    <property type="protein sequence ID" value="RAS67165.1"/>
    <property type="molecule type" value="Genomic_DNA"/>
</dbReference>
<dbReference type="Pfam" id="PF01494">
    <property type="entry name" value="FAD_binding_3"/>
    <property type="match status" value="1"/>
</dbReference>
<name>A0ABX9EAI0_9PSEU</name>
<dbReference type="SUPFAM" id="SSF51905">
    <property type="entry name" value="FAD/NAD(P)-binding domain"/>
    <property type="match status" value="1"/>
</dbReference>
<dbReference type="RefSeq" id="WP_112227436.1">
    <property type="nucleotide sequence ID" value="NZ_QLTT01000003.1"/>
</dbReference>
<dbReference type="Proteomes" id="UP000248714">
    <property type="component" value="Unassembled WGS sequence"/>
</dbReference>
<feature type="domain" description="FAD-binding" evidence="1">
    <location>
        <begin position="50"/>
        <end position="88"/>
    </location>
</feature>
<comment type="caution">
    <text evidence="2">The sequence shown here is derived from an EMBL/GenBank/DDBJ whole genome shotgun (WGS) entry which is preliminary data.</text>
</comment>
<dbReference type="Gene3D" id="3.50.50.60">
    <property type="entry name" value="FAD/NAD(P)-binding domain"/>
    <property type="match status" value="1"/>
</dbReference>
<sequence>MYYKLIHQHNGRSIGTHSFQHGLASWTHSTVTEVVAHSGRVTVVTADGATWPGSHVVGADGARSTVRKRTGASLEGHAAEGFHVVVDVADEPGGTPSLERVMHSGSPDRA</sequence>
<dbReference type="InterPro" id="IPR002938">
    <property type="entry name" value="FAD-bd"/>
</dbReference>
<dbReference type="Gene3D" id="3.30.70.2450">
    <property type="match status" value="1"/>
</dbReference>
<proteinExistence type="predicted"/>
<evidence type="ECO:0000313" key="3">
    <source>
        <dbReference type="Proteomes" id="UP000248714"/>
    </source>
</evidence>
<dbReference type="InterPro" id="IPR036188">
    <property type="entry name" value="FAD/NAD-bd_sf"/>
</dbReference>
<protein>
    <submittedName>
        <fullName evidence="2">FAD binding domain-containing protein</fullName>
    </submittedName>
</protein>
<organism evidence="2 3">
    <name type="scientific">Lentzea atacamensis</name>
    <dbReference type="NCBI Taxonomy" id="531938"/>
    <lineage>
        <taxon>Bacteria</taxon>
        <taxon>Bacillati</taxon>
        <taxon>Actinomycetota</taxon>
        <taxon>Actinomycetes</taxon>
        <taxon>Pseudonocardiales</taxon>
        <taxon>Pseudonocardiaceae</taxon>
        <taxon>Lentzea</taxon>
    </lineage>
</organism>
<accession>A0ABX9EAI0</accession>
<evidence type="ECO:0000313" key="2">
    <source>
        <dbReference type="EMBL" id="RAS67165.1"/>
    </source>
</evidence>